<dbReference type="SMART" id="SM00490">
    <property type="entry name" value="HELICc"/>
    <property type="match status" value="1"/>
</dbReference>
<dbReference type="InterPro" id="IPR014001">
    <property type="entry name" value="Helicase_ATP-bd"/>
</dbReference>
<sequence length="642" mass="73329">MGPSPNPEKQSQTIIPLPPNFSVCTVHSGRHLYNFILLSNERYNLLQIVMQGSEKRKEKDLEKEKTEDVLKVLLSNKDLLYRMYPHQREGVFFLFNHYKNRKSKARNGAILADEMGLGKSIQVILFLHAMIMNTQEFKNALLIVPAGLLKDWKKKIKRWTPNMNVLIYHHSVTERKRKLRNLQKTGGILLVPYTTFILHDKTFTTYKGMHFVWDCLICDEAHKLKNPATKTHKAVALISAGFCILITGTPIQNNLGEFWSLFSLISDTCILGTYKTFKNKFEKPITKGMEAESGPKERALGMELLKTLEKITEPFLLRRRKDQIQELKGQPLLENIPSDQQEAAYRKITDDSSTVTFESFHLLTAICTYPRLNSDIKEHEMSGVHLAESGKLTFMLALLEWFTKNGNFALVFSNYIKILDIIEKSLTQTSWGRNAFLRIDGQNTSQRDKIITEFQKRELKNILLLTTSVGAEGFTLTAADCVVFADLSWNQSQDAQAVGRAHRIGQTKDVKTYRLVTCGTLEEIIYRRQLFKGSLTRQVMGDEKNPFRFFTQDELKAVLTLQETQFSSTQQQLEKQGVKCLDITEVFGAGINSVGAAKHLAYQENINATPHLSLAEGERIYTFQNLVYLIQVTAPASQQMRK</sequence>
<keyword evidence="2" id="KW-0067">ATP-binding</keyword>
<evidence type="ECO:0000259" key="3">
    <source>
        <dbReference type="PROSITE" id="PS51192"/>
    </source>
</evidence>
<keyword evidence="1" id="KW-0378">Hydrolase</keyword>
<dbReference type="Gene3D" id="3.40.50.300">
    <property type="entry name" value="P-loop containing nucleotide triphosphate hydrolases"/>
    <property type="match status" value="1"/>
</dbReference>
<evidence type="ECO:0000313" key="5">
    <source>
        <dbReference type="Ensembl" id="ENSPNAP00000022447.2"/>
    </source>
</evidence>
<dbReference type="Proteomes" id="UP001501920">
    <property type="component" value="Chromosome 5"/>
</dbReference>
<dbReference type="PANTHER" id="PTHR45629:SF7">
    <property type="entry name" value="DNA EXCISION REPAIR PROTEIN ERCC-6-RELATED"/>
    <property type="match status" value="1"/>
</dbReference>
<dbReference type="Gene3D" id="3.40.50.10810">
    <property type="entry name" value="Tandem AAA-ATPase domain"/>
    <property type="match status" value="1"/>
</dbReference>
<dbReference type="SUPFAM" id="SSF52540">
    <property type="entry name" value="P-loop containing nucleoside triphosphate hydrolases"/>
    <property type="match status" value="2"/>
</dbReference>
<dbReference type="GeneTree" id="ENSGT00940000156837"/>
<protein>
    <submittedName>
        <fullName evidence="5">Uncharacterized protein</fullName>
    </submittedName>
</protein>
<keyword evidence="6" id="KW-1185">Reference proteome</keyword>
<dbReference type="GO" id="GO:0015616">
    <property type="term" value="F:DNA translocase activity"/>
    <property type="evidence" value="ECO:0007669"/>
    <property type="project" value="TreeGrafter"/>
</dbReference>
<organism evidence="5 6">
    <name type="scientific">Pygocentrus nattereri</name>
    <name type="common">Red-bellied piranha</name>
    <dbReference type="NCBI Taxonomy" id="42514"/>
    <lineage>
        <taxon>Eukaryota</taxon>
        <taxon>Metazoa</taxon>
        <taxon>Chordata</taxon>
        <taxon>Craniata</taxon>
        <taxon>Vertebrata</taxon>
        <taxon>Euteleostomi</taxon>
        <taxon>Actinopterygii</taxon>
        <taxon>Neopterygii</taxon>
        <taxon>Teleostei</taxon>
        <taxon>Ostariophysi</taxon>
        <taxon>Characiformes</taxon>
        <taxon>Characoidei</taxon>
        <taxon>Pygocentrus</taxon>
    </lineage>
</organism>
<dbReference type="Ensembl" id="ENSPNAT00000034696.2">
    <property type="protein sequence ID" value="ENSPNAP00000022447.2"/>
    <property type="gene ID" value="ENSPNAG00000029823.2"/>
</dbReference>
<dbReference type="AlphaFoldDB" id="A0A3B4DDE9"/>
<dbReference type="InterPro" id="IPR049730">
    <property type="entry name" value="SNF2/RAD54-like_C"/>
</dbReference>
<accession>A0A3B4DDE9</accession>
<dbReference type="GO" id="GO:0016787">
    <property type="term" value="F:hydrolase activity"/>
    <property type="evidence" value="ECO:0007669"/>
    <property type="project" value="UniProtKB-KW"/>
</dbReference>
<reference evidence="5 6" key="1">
    <citation type="submission" date="2020-10" db="EMBL/GenBank/DDBJ databases">
        <title>Pygocentrus nattereri (red-bellied piranha) genome, fPygNat1, primary haplotype.</title>
        <authorList>
            <person name="Myers G."/>
            <person name="Meyer A."/>
            <person name="Karagic N."/>
            <person name="Pippel M."/>
            <person name="Winkler S."/>
            <person name="Tracey A."/>
            <person name="Wood J."/>
            <person name="Formenti G."/>
            <person name="Howe K."/>
            <person name="Fedrigo O."/>
            <person name="Jarvis E.D."/>
        </authorList>
    </citation>
    <scope>NUCLEOTIDE SEQUENCE [LARGE SCALE GENOMIC DNA]</scope>
</reference>
<dbReference type="Pfam" id="PF00176">
    <property type="entry name" value="SNF2-rel_dom"/>
    <property type="match status" value="1"/>
</dbReference>
<evidence type="ECO:0000313" key="6">
    <source>
        <dbReference type="Proteomes" id="UP001501920"/>
    </source>
</evidence>
<evidence type="ECO:0000256" key="2">
    <source>
        <dbReference type="ARBA" id="ARBA00022806"/>
    </source>
</evidence>
<dbReference type="SMART" id="SM00487">
    <property type="entry name" value="DEXDc"/>
    <property type="match status" value="1"/>
</dbReference>
<dbReference type="PROSITE" id="PS51194">
    <property type="entry name" value="HELICASE_CTER"/>
    <property type="match status" value="1"/>
</dbReference>
<name>A0A3B4DDE9_PYGNA</name>
<dbReference type="Pfam" id="PF00271">
    <property type="entry name" value="Helicase_C"/>
    <property type="match status" value="1"/>
</dbReference>
<proteinExistence type="predicted"/>
<dbReference type="InterPro" id="IPR001650">
    <property type="entry name" value="Helicase_C-like"/>
</dbReference>
<dbReference type="PROSITE" id="PS51192">
    <property type="entry name" value="HELICASE_ATP_BIND_1"/>
    <property type="match status" value="1"/>
</dbReference>
<dbReference type="GO" id="GO:0005524">
    <property type="term" value="F:ATP binding"/>
    <property type="evidence" value="ECO:0007669"/>
    <property type="project" value="InterPro"/>
</dbReference>
<keyword evidence="2" id="KW-0347">Helicase</keyword>
<feature type="domain" description="Helicase C-terminal" evidence="4">
    <location>
        <begin position="397"/>
        <end position="555"/>
    </location>
</feature>
<dbReference type="PANTHER" id="PTHR45629">
    <property type="entry name" value="SNF2/RAD54 FAMILY MEMBER"/>
    <property type="match status" value="1"/>
</dbReference>
<dbReference type="InterPro" id="IPR000330">
    <property type="entry name" value="SNF2_N"/>
</dbReference>
<dbReference type="GO" id="GO:0004386">
    <property type="term" value="F:helicase activity"/>
    <property type="evidence" value="ECO:0007669"/>
    <property type="project" value="UniProtKB-KW"/>
</dbReference>
<reference evidence="5" key="3">
    <citation type="submission" date="2025-09" db="UniProtKB">
        <authorList>
            <consortium name="Ensembl"/>
        </authorList>
    </citation>
    <scope>IDENTIFICATION</scope>
</reference>
<dbReference type="InterPro" id="IPR027417">
    <property type="entry name" value="P-loop_NTPase"/>
</dbReference>
<evidence type="ECO:0000256" key="1">
    <source>
        <dbReference type="ARBA" id="ARBA00022801"/>
    </source>
</evidence>
<dbReference type="InterPro" id="IPR038718">
    <property type="entry name" value="SNF2-like_sf"/>
</dbReference>
<keyword evidence="2" id="KW-0547">Nucleotide-binding</keyword>
<dbReference type="CDD" id="cd18793">
    <property type="entry name" value="SF2_C_SNF"/>
    <property type="match status" value="1"/>
</dbReference>
<feature type="domain" description="Helicase ATP-binding" evidence="3">
    <location>
        <begin position="100"/>
        <end position="268"/>
    </location>
</feature>
<dbReference type="InterPro" id="IPR050496">
    <property type="entry name" value="SNF2_RAD54_helicase_repair"/>
</dbReference>
<reference evidence="5" key="2">
    <citation type="submission" date="2025-08" db="UniProtKB">
        <authorList>
            <consortium name="Ensembl"/>
        </authorList>
    </citation>
    <scope>IDENTIFICATION</scope>
</reference>
<evidence type="ECO:0000259" key="4">
    <source>
        <dbReference type="PROSITE" id="PS51194"/>
    </source>
</evidence>